<keyword evidence="1" id="KW-0175">Coiled coil</keyword>
<feature type="coiled-coil region" evidence="1">
    <location>
        <begin position="66"/>
        <end position="93"/>
    </location>
</feature>
<name>W4GVT2_APHAT</name>
<organism evidence="2">
    <name type="scientific">Aphanomyces astaci</name>
    <name type="common">Crayfish plague agent</name>
    <dbReference type="NCBI Taxonomy" id="112090"/>
    <lineage>
        <taxon>Eukaryota</taxon>
        <taxon>Sar</taxon>
        <taxon>Stramenopiles</taxon>
        <taxon>Oomycota</taxon>
        <taxon>Saprolegniomycetes</taxon>
        <taxon>Saprolegniales</taxon>
        <taxon>Verrucalvaceae</taxon>
        <taxon>Aphanomyces</taxon>
    </lineage>
</organism>
<dbReference type="AlphaFoldDB" id="W4GVT2"/>
<gene>
    <name evidence="2" type="ORF">H257_04441</name>
</gene>
<dbReference type="EMBL" id="KI913120">
    <property type="protein sequence ID" value="ETV83830.1"/>
    <property type="molecule type" value="Genomic_DNA"/>
</dbReference>
<proteinExistence type="predicted"/>
<protein>
    <submittedName>
        <fullName evidence="2">Uncharacterized protein</fullName>
    </submittedName>
</protein>
<dbReference type="GeneID" id="20806437"/>
<evidence type="ECO:0000313" key="2">
    <source>
        <dbReference type="EMBL" id="ETV83830.1"/>
    </source>
</evidence>
<evidence type="ECO:0000256" key="1">
    <source>
        <dbReference type="SAM" id="Coils"/>
    </source>
</evidence>
<dbReference type="OrthoDB" id="61669at2759"/>
<dbReference type="RefSeq" id="XP_009827260.1">
    <property type="nucleotide sequence ID" value="XM_009828958.1"/>
</dbReference>
<sequence length="395" mass="46335">MGSWDCDHPQPREGGSRCTLMTTSSDVATVHLEDEFMDDLNTDLLEAADIKLQKNMYQREKQGKYRQQERALRVQLRNRIADLEAILLRAKRRGSLMLSWEDIALTMREEHDLAQVENSRLDQQVRHVRTLLHDMKRWVHATLSVSPSHVKSTWRNFTLLQHPESRKLGMEWITQQLYHNLDSVQQRYGFPSMFSTVTEDDLNVVFDDSGCYQFIRRHELFMQNSLDELRGVMQADIWQFMINYARLHICHDTPHSAIRHQTLEGAYEQSNFLSREFVEGNRIVYVGQQMHEDEAAPTIKLQRNRHVWYILQAIAPSVTKIRMLFVVSSSFSKGGQTPLDEEARGFWGLDLHGLDEDSMQRKFREHALAVCGPKHHQRHDQYLESLNSYLRTMRA</sequence>
<reference evidence="2" key="1">
    <citation type="submission" date="2013-12" db="EMBL/GenBank/DDBJ databases">
        <title>The Genome Sequence of Aphanomyces astaci APO3.</title>
        <authorList>
            <consortium name="The Broad Institute Genomics Platform"/>
            <person name="Russ C."/>
            <person name="Tyler B."/>
            <person name="van West P."/>
            <person name="Dieguez-Uribeondo J."/>
            <person name="Young S.K."/>
            <person name="Zeng Q."/>
            <person name="Gargeya S."/>
            <person name="Fitzgerald M."/>
            <person name="Abouelleil A."/>
            <person name="Alvarado L."/>
            <person name="Chapman S.B."/>
            <person name="Gainer-Dewar J."/>
            <person name="Goldberg J."/>
            <person name="Griggs A."/>
            <person name="Gujja S."/>
            <person name="Hansen M."/>
            <person name="Howarth C."/>
            <person name="Imamovic A."/>
            <person name="Ireland A."/>
            <person name="Larimer J."/>
            <person name="McCowan C."/>
            <person name="Murphy C."/>
            <person name="Pearson M."/>
            <person name="Poon T.W."/>
            <person name="Priest M."/>
            <person name="Roberts A."/>
            <person name="Saif S."/>
            <person name="Shea T."/>
            <person name="Sykes S."/>
            <person name="Wortman J."/>
            <person name="Nusbaum C."/>
            <person name="Birren B."/>
        </authorList>
    </citation>
    <scope>NUCLEOTIDE SEQUENCE [LARGE SCALE GENOMIC DNA]</scope>
    <source>
        <strain evidence="2">APO3</strain>
    </source>
</reference>
<accession>W4GVT2</accession>
<dbReference type="VEuPathDB" id="FungiDB:H257_04441"/>